<dbReference type="PANTHER" id="PTHR30244">
    <property type="entry name" value="TRANSAMINASE"/>
    <property type="match status" value="1"/>
</dbReference>
<gene>
    <name evidence="3" type="ORF">PSAL_029320</name>
</gene>
<accession>A0A418SG78</accession>
<dbReference type="Pfam" id="PF01041">
    <property type="entry name" value="DegT_DnrJ_EryC1"/>
    <property type="match status" value="1"/>
</dbReference>
<dbReference type="Proteomes" id="UP000283786">
    <property type="component" value="Chromosome"/>
</dbReference>
<protein>
    <submittedName>
        <fullName evidence="3">Uncharacterized protein</fullName>
    </submittedName>
</protein>
<dbReference type="AlphaFoldDB" id="A0A418SG78"/>
<evidence type="ECO:0000256" key="1">
    <source>
        <dbReference type="ARBA" id="ARBA00037999"/>
    </source>
</evidence>
<evidence type="ECO:0000313" key="3">
    <source>
        <dbReference type="EMBL" id="QPM91677.1"/>
    </source>
</evidence>
<dbReference type="InterPro" id="IPR015424">
    <property type="entry name" value="PyrdxlP-dep_Trfase"/>
</dbReference>
<name>A0A418SG78_9RHOB</name>
<keyword evidence="4" id="KW-1185">Reference proteome</keyword>
<evidence type="ECO:0000256" key="2">
    <source>
        <dbReference type="RuleBase" id="RU004508"/>
    </source>
</evidence>
<dbReference type="OrthoDB" id="9768668at2"/>
<proteinExistence type="inferred from homology"/>
<evidence type="ECO:0000313" key="4">
    <source>
        <dbReference type="Proteomes" id="UP000283786"/>
    </source>
</evidence>
<dbReference type="KEGG" id="palw:PSAL_029320"/>
<dbReference type="EMBL" id="CP060436">
    <property type="protein sequence ID" value="QPM91677.1"/>
    <property type="molecule type" value="Genomic_DNA"/>
</dbReference>
<sequence>MSFIRNALRRVAEGQNVETPTEMRLPQTGLMGFRAMPEISGDQPGFGMILDRVVEGQSFAFCKLNHGFWERMARLEAAGLVRDRIAAHPGAEIDRMLGVSGTYFAEGGLIADLLTALQGPGPLDDRLYVVPSLAPWPYSDRIEGTPLQPRSVCEGLIRWAVPKAHLTRNTQLGFTGHEIKTAMITGGIRQLVDALTGRHVIYLGSEGNAGLIDRLEPGRLDVVSLHPTQARRHRMDMRDQLFAALEDGQRSPRPPVVIASAGGAMTCWLAMQANAAFESLQFIDFGGALAAFDPQAVSRLNWTRACQRQLGRSLQQAGLASPALAAMYDPPEGLRDPHLVALARRAGVPDPRSCDDLPAPMPDLHGTARSIPFIENKIYDHRRLEDLLSLSVAANHHANNGPVAALLERAVAQVAGLPAHRRVVAVSSGTAALHLACALRENPGQGGLRWVASAFNFFSCAIGPLAGTRILDCTPEGRFDLAALRQLPLSDYDGVIYTNIFAQHSDWDEVAIFCRDHGKHFVVDNATGLLDRPASARTPDAPAEAISAHHTKPWGVGEGGFVICDRADEGRTRDLANFAARSTDQGGEGGSDPRGHAGNYKISDLAAAAIFDRLERMPYWARFYRWQERRMKSLMIDSGLPVQPLPGNAPVRSPRAHGAFVAPWPVDLSAASGPVTIRKYYRPLRPVAPDRVATPNAEALFARIFCLPHAPEMRLVANEAIIAQVAAMVGQGGPDASAEGPDKHEEAKG</sequence>
<keyword evidence="2" id="KW-0663">Pyridoxal phosphate</keyword>
<dbReference type="SUPFAM" id="SSF53383">
    <property type="entry name" value="PLP-dependent transferases"/>
    <property type="match status" value="1"/>
</dbReference>
<dbReference type="GO" id="GO:0008483">
    <property type="term" value="F:transaminase activity"/>
    <property type="evidence" value="ECO:0007669"/>
    <property type="project" value="TreeGrafter"/>
</dbReference>
<comment type="similarity">
    <text evidence="1 2">Belongs to the DegT/DnrJ/EryC1 family.</text>
</comment>
<dbReference type="Gene3D" id="3.40.640.10">
    <property type="entry name" value="Type I PLP-dependent aspartate aminotransferase-like (Major domain)"/>
    <property type="match status" value="1"/>
</dbReference>
<reference evidence="3 4" key="1">
    <citation type="submission" date="2020-08" db="EMBL/GenBank/DDBJ databases">
        <title>Genome sequence of Rhodobacteraceae bacterium Lw-13e.</title>
        <authorList>
            <person name="Poehlein A."/>
            <person name="Wolter L."/>
            <person name="Daniel R."/>
            <person name="Brinkhoff T."/>
        </authorList>
    </citation>
    <scope>NUCLEOTIDE SEQUENCE [LARGE SCALE GENOMIC DNA]</scope>
    <source>
        <strain evidence="3 4">Lw-13e</strain>
    </source>
</reference>
<dbReference type="PANTHER" id="PTHR30244:SF34">
    <property type="entry name" value="DTDP-4-AMINO-4,6-DIDEOXYGALACTOSE TRANSAMINASE"/>
    <property type="match status" value="1"/>
</dbReference>
<dbReference type="RefSeq" id="WP_119839310.1">
    <property type="nucleotide sequence ID" value="NZ_CP060436.1"/>
</dbReference>
<dbReference type="GO" id="GO:0000271">
    <property type="term" value="P:polysaccharide biosynthetic process"/>
    <property type="evidence" value="ECO:0007669"/>
    <property type="project" value="TreeGrafter"/>
</dbReference>
<organism evidence="3 4">
    <name type="scientific">Pseudooceanicola algae</name>
    <dbReference type="NCBI Taxonomy" id="1537215"/>
    <lineage>
        <taxon>Bacteria</taxon>
        <taxon>Pseudomonadati</taxon>
        <taxon>Pseudomonadota</taxon>
        <taxon>Alphaproteobacteria</taxon>
        <taxon>Rhodobacterales</taxon>
        <taxon>Paracoccaceae</taxon>
        <taxon>Pseudooceanicola</taxon>
    </lineage>
</organism>
<dbReference type="InterPro" id="IPR015421">
    <property type="entry name" value="PyrdxlP-dep_Trfase_major"/>
</dbReference>
<dbReference type="GO" id="GO:0030170">
    <property type="term" value="F:pyridoxal phosphate binding"/>
    <property type="evidence" value="ECO:0007669"/>
    <property type="project" value="TreeGrafter"/>
</dbReference>
<dbReference type="InterPro" id="IPR000653">
    <property type="entry name" value="DegT/StrS_aminotransferase"/>
</dbReference>